<dbReference type="OrthoDB" id="9775130at2"/>
<dbReference type="PANTHER" id="PTHR48098">
    <property type="entry name" value="ENTEROCHELIN ESTERASE-RELATED"/>
    <property type="match status" value="1"/>
</dbReference>
<dbReference type="Pfam" id="PF00756">
    <property type="entry name" value="Esterase"/>
    <property type="match status" value="1"/>
</dbReference>
<name>A0A380JHA1_STRDO</name>
<keyword evidence="2" id="KW-1185">Reference proteome</keyword>
<dbReference type="InterPro" id="IPR029058">
    <property type="entry name" value="AB_hydrolase_fold"/>
</dbReference>
<evidence type="ECO:0000313" key="1">
    <source>
        <dbReference type="EMBL" id="SUN36920.1"/>
    </source>
</evidence>
<dbReference type="AlphaFoldDB" id="A0A380JHA1"/>
<organism evidence="1 2">
    <name type="scientific">Streptococcus downei MFe28</name>
    <dbReference type="NCBI Taxonomy" id="764290"/>
    <lineage>
        <taxon>Bacteria</taxon>
        <taxon>Bacillati</taxon>
        <taxon>Bacillota</taxon>
        <taxon>Bacilli</taxon>
        <taxon>Lactobacillales</taxon>
        <taxon>Streptococcaceae</taxon>
        <taxon>Streptococcus</taxon>
    </lineage>
</organism>
<dbReference type="InterPro" id="IPR050583">
    <property type="entry name" value="Mycobacterial_A85_antigen"/>
</dbReference>
<gene>
    <name evidence="1" type="ORF">NCTC11391_01815</name>
</gene>
<dbReference type="Proteomes" id="UP000254082">
    <property type="component" value="Unassembled WGS sequence"/>
</dbReference>
<dbReference type="EMBL" id="UHFA01000002">
    <property type="protein sequence ID" value="SUN36920.1"/>
    <property type="molecule type" value="Genomic_DNA"/>
</dbReference>
<evidence type="ECO:0000313" key="2">
    <source>
        <dbReference type="Proteomes" id="UP000254082"/>
    </source>
</evidence>
<dbReference type="PANTHER" id="PTHR48098:SF3">
    <property type="entry name" value="IRON(III) ENTEROBACTIN ESTERASE"/>
    <property type="match status" value="1"/>
</dbReference>
<dbReference type="InterPro" id="IPR000801">
    <property type="entry name" value="Esterase-like"/>
</dbReference>
<dbReference type="RefSeq" id="WP_002997396.1">
    <property type="nucleotide sequence ID" value="NZ_UHFA01000002.1"/>
</dbReference>
<accession>A0A380JHA1</accession>
<reference evidence="1 2" key="1">
    <citation type="submission" date="2018-06" db="EMBL/GenBank/DDBJ databases">
        <authorList>
            <consortium name="Pathogen Informatics"/>
            <person name="Doyle S."/>
        </authorList>
    </citation>
    <scope>NUCLEOTIDE SEQUENCE [LARGE SCALE GENOMIC DNA]</scope>
    <source>
        <strain evidence="2">NCTC 11391</strain>
    </source>
</reference>
<protein>
    <submittedName>
        <fullName evidence="1">Esterase</fullName>
    </submittedName>
</protein>
<proteinExistence type="predicted"/>
<dbReference type="SUPFAM" id="SSF53474">
    <property type="entry name" value="alpha/beta-Hydrolases"/>
    <property type="match status" value="1"/>
</dbReference>
<sequence length="250" mass="28987">MHFENRSQWSGELGREMYFNVYGHAGKPIIVFPSSGGSQNEYGDFGMIEACQEFIDRGLVKFYTPDSLDNESWLCEGKSPHDMALAHEAYDRYIVNELVPLIRYESDWQGPMMATGCSMGAFHAINFALRHPDLFDIAVAQSGVYDVRFFTGEYNGDPAVYYNSPLDYLWNQDDPWFLERYRQNAYIVSVGQGDWEAPHISDTMRLEDAFSSKGIPGWFDYWGNDVAHDWPWWRQQMPYFLGKLEEDGRI</sequence>
<dbReference type="Gene3D" id="3.40.50.1820">
    <property type="entry name" value="alpha/beta hydrolase"/>
    <property type="match status" value="1"/>
</dbReference>